<keyword evidence="2" id="KW-1185">Reference proteome</keyword>
<evidence type="ECO:0000313" key="1">
    <source>
        <dbReference type="EMBL" id="KAH0880055.1"/>
    </source>
</evidence>
<sequence length="13" mass="1518">MWGVGWSRTTSSY</sequence>
<organism evidence="1 2">
    <name type="scientific">Brassica napus</name>
    <name type="common">Rape</name>
    <dbReference type="NCBI Taxonomy" id="3708"/>
    <lineage>
        <taxon>Eukaryota</taxon>
        <taxon>Viridiplantae</taxon>
        <taxon>Streptophyta</taxon>
        <taxon>Embryophyta</taxon>
        <taxon>Tracheophyta</taxon>
        <taxon>Spermatophyta</taxon>
        <taxon>Magnoliopsida</taxon>
        <taxon>eudicotyledons</taxon>
        <taxon>Gunneridae</taxon>
        <taxon>Pentapetalae</taxon>
        <taxon>rosids</taxon>
        <taxon>malvids</taxon>
        <taxon>Brassicales</taxon>
        <taxon>Brassicaceae</taxon>
        <taxon>Brassiceae</taxon>
        <taxon>Brassica</taxon>
    </lineage>
</organism>
<reference evidence="1 2" key="1">
    <citation type="submission" date="2021-05" db="EMBL/GenBank/DDBJ databases">
        <title>Genome Assembly of Synthetic Allotetraploid Brassica napus Reveals Homoeologous Exchanges between Subgenomes.</title>
        <authorList>
            <person name="Davis J.T."/>
        </authorList>
    </citation>
    <scope>NUCLEOTIDE SEQUENCE [LARGE SCALE GENOMIC DNA]</scope>
    <source>
        <strain evidence="2">cv. Da-Ae</strain>
        <tissue evidence="1">Seedling</tissue>
    </source>
</reference>
<evidence type="ECO:0000313" key="2">
    <source>
        <dbReference type="Proteomes" id="UP000824890"/>
    </source>
</evidence>
<proteinExistence type="predicted"/>
<accession>A0ABQ7ZIL3</accession>
<name>A0ABQ7ZIL3_BRANA</name>
<protein>
    <submittedName>
        <fullName evidence="1">Uncharacterized protein</fullName>
    </submittedName>
</protein>
<dbReference type="EMBL" id="JAGKQM010000015">
    <property type="protein sequence ID" value="KAH0880055.1"/>
    <property type="molecule type" value="Genomic_DNA"/>
</dbReference>
<gene>
    <name evidence="1" type="ORF">HID58_067449</name>
</gene>
<dbReference type="Proteomes" id="UP000824890">
    <property type="component" value="Unassembled WGS sequence"/>
</dbReference>
<comment type="caution">
    <text evidence="1">The sequence shown here is derived from an EMBL/GenBank/DDBJ whole genome shotgun (WGS) entry which is preliminary data.</text>
</comment>